<dbReference type="Pfam" id="PF14412">
    <property type="entry name" value="AHH"/>
    <property type="match status" value="1"/>
</dbReference>
<dbReference type="InterPro" id="IPR022385">
    <property type="entry name" value="Rhs_assc_core"/>
</dbReference>
<dbReference type="Pfam" id="PF14449">
    <property type="entry name" value="PT-TG"/>
    <property type="match status" value="1"/>
</dbReference>
<dbReference type="InterPro" id="IPR027797">
    <property type="entry name" value="PT-TG_dom"/>
</dbReference>
<evidence type="ECO:0000256" key="1">
    <source>
        <dbReference type="ARBA" id="ARBA00004613"/>
    </source>
</evidence>
<dbReference type="RefSeq" id="WP_188669557.1">
    <property type="nucleotide sequence ID" value="NZ_BMLN01000005.1"/>
</dbReference>
<protein>
    <recommendedName>
        <fullName evidence="3">Pre-toxin TG domain-containing protein</fullName>
    </recommendedName>
</protein>
<organism evidence="4 5">
    <name type="scientific">Saccharibacillus kuerlensis</name>
    <dbReference type="NCBI Taxonomy" id="459527"/>
    <lineage>
        <taxon>Bacteria</taxon>
        <taxon>Bacillati</taxon>
        <taxon>Bacillota</taxon>
        <taxon>Bacilli</taxon>
        <taxon>Bacillales</taxon>
        <taxon>Paenibacillaceae</taxon>
        <taxon>Saccharibacillus</taxon>
    </lineage>
</organism>
<keyword evidence="5" id="KW-1185">Reference proteome</keyword>
<accession>A0ABQ2L264</accession>
<feature type="domain" description="Pre-toxin TG" evidence="3">
    <location>
        <begin position="59"/>
        <end position="118"/>
    </location>
</feature>
<evidence type="ECO:0000313" key="5">
    <source>
        <dbReference type="Proteomes" id="UP000606653"/>
    </source>
</evidence>
<name>A0ABQ2L264_9BACL</name>
<comment type="subcellular location">
    <subcellularLocation>
        <location evidence="1">Secreted</location>
    </subcellularLocation>
</comment>
<comment type="caution">
    <text evidence="4">The sequence shown here is derived from an EMBL/GenBank/DDBJ whole genome shotgun (WGS) entry which is preliminary data.</text>
</comment>
<sequence length="282" mass="31574">MMRVRYYNPEIERFVNRDVLSGSIGNGLTMNRYAYVNGNPVSYIDPFGLSADGATWWQTGLSFAADSLPFVGTFKGIQEVFTGVDMITGQQMSVTDRVATGVGTAASWIPFGKHVGKYVAKEGIEGGAWLVGKIKKPPVQTTEPRDFSLKLDLQLFAKGDREANLKKLGFQDHHIISDKNKLTKNHDLLDEVGYNLQSRNNKMFLPTNDSLHPTRSIHKGRHSNSVSENLANQMDEVLEYGRANGWTQQQYNDALRDIINGERKLLRDGSRALNKNKRPNAN</sequence>
<dbReference type="Gene3D" id="2.180.10.10">
    <property type="entry name" value="RHS repeat-associated core"/>
    <property type="match status" value="1"/>
</dbReference>
<dbReference type="Proteomes" id="UP000606653">
    <property type="component" value="Unassembled WGS sequence"/>
</dbReference>
<dbReference type="NCBIfam" id="TIGR03696">
    <property type="entry name" value="Rhs_assc_core"/>
    <property type="match status" value="1"/>
</dbReference>
<dbReference type="InterPro" id="IPR032871">
    <property type="entry name" value="AHH_dom_containing"/>
</dbReference>
<dbReference type="EMBL" id="BMLN01000005">
    <property type="protein sequence ID" value="GGO00198.1"/>
    <property type="molecule type" value="Genomic_DNA"/>
</dbReference>
<proteinExistence type="predicted"/>
<evidence type="ECO:0000259" key="3">
    <source>
        <dbReference type="Pfam" id="PF14449"/>
    </source>
</evidence>
<reference evidence="5" key="1">
    <citation type="journal article" date="2019" name="Int. J. Syst. Evol. Microbiol.">
        <title>The Global Catalogue of Microorganisms (GCM) 10K type strain sequencing project: providing services to taxonomists for standard genome sequencing and annotation.</title>
        <authorList>
            <consortium name="The Broad Institute Genomics Platform"/>
            <consortium name="The Broad Institute Genome Sequencing Center for Infectious Disease"/>
            <person name="Wu L."/>
            <person name="Ma J."/>
        </authorList>
    </citation>
    <scope>NUCLEOTIDE SEQUENCE [LARGE SCALE GENOMIC DNA]</scope>
    <source>
        <strain evidence="5">CGMCC 1.6964</strain>
    </source>
</reference>
<evidence type="ECO:0000256" key="2">
    <source>
        <dbReference type="ARBA" id="ARBA00022525"/>
    </source>
</evidence>
<keyword evidence="2" id="KW-0964">Secreted</keyword>
<evidence type="ECO:0000313" key="4">
    <source>
        <dbReference type="EMBL" id="GGO00198.1"/>
    </source>
</evidence>
<gene>
    <name evidence="4" type="ORF">GCM10010969_21100</name>
</gene>